<evidence type="ECO:0000256" key="3">
    <source>
        <dbReference type="ARBA" id="ARBA00022692"/>
    </source>
</evidence>
<evidence type="ECO:0000256" key="1">
    <source>
        <dbReference type="ARBA" id="ARBA00004141"/>
    </source>
</evidence>
<feature type="domain" description="Citrate transporter-like" evidence="8">
    <location>
        <begin position="15"/>
        <end position="342"/>
    </location>
</feature>
<evidence type="ECO:0000259" key="8">
    <source>
        <dbReference type="Pfam" id="PF03600"/>
    </source>
</evidence>
<gene>
    <name evidence="9" type="ORF">K8V70_01590</name>
</gene>
<comment type="subcellular location">
    <subcellularLocation>
        <location evidence="1">Membrane</location>
        <topology evidence="1">Multi-pass membrane protein</topology>
    </subcellularLocation>
</comment>
<evidence type="ECO:0000256" key="5">
    <source>
        <dbReference type="ARBA" id="ARBA00022989"/>
    </source>
</evidence>
<evidence type="ECO:0000256" key="2">
    <source>
        <dbReference type="ARBA" id="ARBA00022448"/>
    </source>
</evidence>
<dbReference type="GO" id="GO:0005886">
    <property type="term" value="C:plasma membrane"/>
    <property type="evidence" value="ECO:0007669"/>
    <property type="project" value="TreeGrafter"/>
</dbReference>
<accession>A0A921LU95</accession>
<dbReference type="Proteomes" id="UP000753256">
    <property type="component" value="Unassembled WGS sequence"/>
</dbReference>
<sequence>MALYLTLGVFALLVIGFISQKFPLGAVALTCVTILYLTGVLTFEEAYGNFANDNVILVGAMFILSAAIAKTPIVEKINLAIVKHAGGSGRRVVFFFLLATAILMQFIVPTACITMLLPFCLIMDANGTCPRTKSLYAVTTAAFMWQGVAPLAMGVGLTAQVNSFVEAGGGVGTATLMDRLIIGLLPAIIGSLVLLFISYKLLPDTPSQELSTDIELKEQSKEVRATTLQDKIIYVVFVVTMICMFIMPMGMYEIAVIPVVGCLIIALTGCMTKKEIASSLNVDILFMLVGLLGLSTALENSGAAQLIADFIVSIIGADTHPFIVLAIFYFVANIVSQAFSNTGTMALLIPLMTTTCLTMGIDPVPVAMAVAYGANADSLLPMGSPGMAICFGSGGFKFTDLLLPGIVLMLIYGFSTVAMTYLTYFIL</sequence>
<evidence type="ECO:0000256" key="4">
    <source>
        <dbReference type="ARBA" id="ARBA00022737"/>
    </source>
</evidence>
<keyword evidence="6 7" id="KW-0472">Membrane</keyword>
<feature type="transmembrane region" description="Helical" evidence="7">
    <location>
        <begin position="347"/>
        <end position="372"/>
    </location>
</feature>
<evidence type="ECO:0000256" key="6">
    <source>
        <dbReference type="ARBA" id="ARBA00023136"/>
    </source>
</evidence>
<dbReference type="RefSeq" id="WP_273188767.1">
    <property type="nucleotide sequence ID" value="NZ_DYUZ01000007.1"/>
</dbReference>
<dbReference type="PANTHER" id="PTHR43652:SF2">
    <property type="entry name" value="BASIC AMINO ACID ANTIPORTER YFCC-RELATED"/>
    <property type="match status" value="1"/>
</dbReference>
<keyword evidence="5 7" id="KW-1133">Transmembrane helix</keyword>
<reference evidence="9" key="1">
    <citation type="journal article" date="2021" name="PeerJ">
        <title>Extensive microbial diversity within the chicken gut microbiome revealed by metagenomics and culture.</title>
        <authorList>
            <person name="Gilroy R."/>
            <person name="Ravi A."/>
            <person name="Getino M."/>
            <person name="Pursley I."/>
            <person name="Horton D.L."/>
            <person name="Alikhan N.F."/>
            <person name="Baker D."/>
            <person name="Gharbi K."/>
            <person name="Hall N."/>
            <person name="Watson M."/>
            <person name="Adriaenssens E.M."/>
            <person name="Foster-Nyarko E."/>
            <person name="Jarju S."/>
            <person name="Secka A."/>
            <person name="Antonio M."/>
            <person name="Oren A."/>
            <person name="Chaudhuri R.R."/>
            <person name="La Ragione R."/>
            <person name="Hildebrand F."/>
            <person name="Pallen M.J."/>
        </authorList>
    </citation>
    <scope>NUCLEOTIDE SEQUENCE</scope>
    <source>
        <strain evidence="9">ChiHjej13B12-9602</strain>
    </source>
</reference>
<evidence type="ECO:0000256" key="7">
    <source>
        <dbReference type="SAM" id="Phobius"/>
    </source>
</evidence>
<dbReference type="GO" id="GO:0055085">
    <property type="term" value="P:transmembrane transport"/>
    <property type="evidence" value="ECO:0007669"/>
    <property type="project" value="InterPro"/>
</dbReference>
<comment type="caution">
    <text evidence="9">The sequence shown here is derived from an EMBL/GenBank/DDBJ whole genome shotgun (WGS) entry which is preliminary data.</text>
</comment>
<dbReference type="PANTHER" id="PTHR43652">
    <property type="entry name" value="BASIC AMINO ACID ANTIPORTER YFCC-RELATED"/>
    <property type="match status" value="1"/>
</dbReference>
<organism evidence="9 10">
    <name type="scientific">Enorma phocaeensis</name>
    <dbReference type="NCBI Taxonomy" id="1871019"/>
    <lineage>
        <taxon>Bacteria</taxon>
        <taxon>Bacillati</taxon>
        <taxon>Actinomycetota</taxon>
        <taxon>Coriobacteriia</taxon>
        <taxon>Coriobacteriales</taxon>
        <taxon>Coriobacteriaceae</taxon>
        <taxon>Enorma</taxon>
    </lineage>
</organism>
<feature type="transmembrane region" description="Helical" evidence="7">
    <location>
        <begin position="93"/>
        <end position="123"/>
    </location>
</feature>
<feature type="transmembrane region" description="Helical" evidence="7">
    <location>
        <begin position="255"/>
        <end position="272"/>
    </location>
</feature>
<dbReference type="EMBL" id="DYUZ01000007">
    <property type="protein sequence ID" value="HJG36545.1"/>
    <property type="molecule type" value="Genomic_DNA"/>
</dbReference>
<feature type="transmembrane region" description="Helical" evidence="7">
    <location>
        <begin position="55"/>
        <end position="73"/>
    </location>
</feature>
<feature type="transmembrane region" description="Helical" evidence="7">
    <location>
        <begin position="279"/>
        <end position="298"/>
    </location>
</feature>
<dbReference type="InterPro" id="IPR051679">
    <property type="entry name" value="DASS-Related_Transporters"/>
</dbReference>
<feature type="transmembrane region" description="Helical" evidence="7">
    <location>
        <begin position="26"/>
        <end position="43"/>
    </location>
</feature>
<dbReference type="AlphaFoldDB" id="A0A921LU95"/>
<keyword evidence="2" id="KW-0813">Transport</keyword>
<keyword evidence="3 7" id="KW-0812">Transmembrane</keyword>
<dbReference type="InterPro" id="IPR004680">
    <property type="entry name" value="Cit_transptr-like_dom"/>
</dbReference>
<name>A0A921LU95_9ACTN</name>
<feature type="transmembrane region" description="Helical" evidence="7">
    <location>
        <begin position="135"/>
        <end position="160"/>
    </location>
</feature>
<feature type="transmembrane region" description="Helical" evidence="7">
    <location>
        <begin position="232"/>
        <end position="249"/>
    </location>
</feature>
<feature type="transmembrane region" description="Helical" evidence="7">
    <location>
        <begin position="180"/>
        <end position="202"/>
    </location>
</feature>
<protein>
    <submittedName>
        <fullName evidence="9">Anion permease</fullName>
    </submittedName>
</protein>
<evidence type="ECO:0000313" key="10">
    <source>
        <dbReference type="Proteomes" id="UP000753256"/>
    </source>
</evidence>
<proteinExistence type="predicted"/>
<evidence type="ECO:0000313" key="9">
    <source>
        <dbReference type="EMBL" id="HJG36545.1"/>
    </source>
</evidence>
<feature type="transmembrane region" description="Helical" evidence="7">
    <location>
        <begin position="401"/>
        <end position="426"/>
    </location>
</feature>
<dbReference type="Pfam" id="PF03600">
    <property type="entry name" value="CitMHS"/>
    <property type="match status" value="1"/>
</dbReference>
<feature type="transmembrane region" description="Helical" evidence="7">
    <location>
        <begin position="310"/>
        <end position="335"/>
    </location>
</feature>
<reference evidence="9" key="2">
    <citation type="submission" date="2021-09" db="EMBL/GenBank/DDBJ databases">
        <authorList>
            <person name="Gilroy R."/>
        </authorList>
    </citation>
    <scope>NUCLEOTIDE SEQUENCE</scope>
    <source>
        <strain evidence="9">ChiHjej13B12-9602</strain>
    </source>
</reference>
<keyword evidence="4" id="KW-0677">Repeat</keyword>